<accession>A0A0D0PL55</accession>
<proteinExistence type="predicted"/>
<evidence type="ECO:0000313" key="3">
    <source>
        <dbReference type="Proteomes" id="UP000032101"/>
    </source>
</evidence>
<protein>
    <recommendedName>
        <fullName evidence="4">FlxA-like protein</fullName>
    </recommendedName>
</protein>
<evidence type="ECO:0000313" key="2">
    <source>
        <dbReference type="EMBL" id="KIQ61237.1"/>
    </source>
</evidence>
<name>A0A0D0PL55_PSEFL</name>
<reference evidence="2 3" key="1">
    <citation type="submission" date="2015-01" db="EMBL/GenBank/DDBJ databases">
        <title>Draft Genome Sequence of the Biocontrol and Plant Growth-Promoting Rhizobacteria (PGPR) Pseudomonas fluorescens UM270.</title>
        <authorList>
            <person name="Hernandez-Salmeron J.E."/>
            <person name="Santoyo G."/>
            <person name="Moreno-Hagelsieb G."/>
            <person name="Hernandez-Leon R."/>
        </authorList>
    </citation>
    <scope>NUCLEOTIDE SEQUENCE [LARGE SCALE GENOMIC DNA]</scope>
    <source>
        <strain evidence="2 3">UM270</strain>
    </source>
</reference>
<evidence type="ECO:0000256" key="1">
    <source>
        <dbReference type="SAM" id="Coils"/>
    </source>
</evidence>
<feature type="coiled-coil region" evidence="1">
    <location>
        <begin position="66"/>
        <end position="100"/>
    </location>
</feature>
<dbReference type="OrthoDB" id="6900443at2"/>
<organism evidence="2 3">
    <name type="scientific">Pseudomonas fluorescens</name>
    <dbReference type="NCBI Taxonomy" id="294"/>
    <lineage>
        <taxon>Bacteria</taxon>
        <taxon>Pseudomonadati</taxon>
        <taxon>Pseudomonadota</taxon>
        <taxon>Gammaproteobacteria</taxon>
        <taxon>Pseudomonadales</taxon>
        <taxon>Pseudomonadaceae</taxon>
        <taxon>Pseudomonas</taxon>
    </lineage>
</organism>
<sequence>MTTISATTVNPYPLSAPTVRIKGAGEETATTTTATEAGDEKGKTLKVDTSGANVAGAPSSGGIDVVEQLKKQIEQAEKLLAQQQAELARVQKSQASAEQKTQQAMAIQTQIMGTQAALQTLRASLLQAMAGPVDTHA</sequence>
<comment type="caution">
    <text evidence="2">The sequence shown here is derived from an EMBL/GenBank/DDBJ whole genome shotgun (WGS) entry which is preliminary data.</text>
</comment>
<dbReference type="AlphaFoldDB" id="A0A0D0PL55"/>
<keyword evidence="1" id="KW-0175">Coiled coil</keyword>
<evidence type="ECO:0008006" key="4">
    <source>
        <dbReference type="Google" id="ProtNLM"/>
    </source>
</evidence>
<dbReference type="Proteomes" id="UP000032101">
    <property type="component" value="Unassembled WGS sequence"/>
</dbReference>
<dbReference type="PATRIC" id="fig|294.124.peg.220"/>
<gene>
    <name evidence="2" type="ORF">RL74_01080</name>
</gene>
<dbReference type="EMBL" id="JXNZ01000006">
    <property type="protein sequence ID" value="KIQ61237.1"/>
    <property type="molecule type" value="Genomic_DNA"/>
</dbReference>
<dbReference type="RefSeq" id="WP_042727984.1">
    <property type="nucleotide sequence ID" value="NZ_JXNZ01000006.1"/>
</dbReference>